<comment type="similarity">
    <text evidence="2">Belongs to the TALE/BELL homeobox family.</text>
</comment>
<dbReference type="InterPro" id="IPR001356">
    <property type="entry name" value="HD"/>
</dbReference>
<evidence type="ECO:0000256" key="5">
    <source>
        <dbReference type="ARBA" id="ARBA00023155"/>
    </source>
</evidence>
<comment type="subcellular location">
    <subcellularLocation>
        <location evidence="1 8">Nucleus</location>
    </subcellularLocation>
</comment>
<dbReference type="InterPro" id="IPR050224">
    <property type="entry name" value="TALE_homeobox"/>
</dbReference>
<dbReference type="OrthoDB" id="10056939at2759"/>
<sequence length="611" mass="68342">MMHHNSLVSHNMIENDIINVSLDVNDRNPMVIDGIASHMFSGSVTQLDSLDLNSQSQIMTEQAPAFEPPLRYPLLSTLQGEPVDNLHDFCITNHGGVVDAEVLENSNGGTSLSAASHATLLATRSSLHETLNGIPVSATSALPLEVLRTFVSSDCSSTPNAHGPVNCGYDGIHSDVEFLALKKDGSMTGQLGGKWEFDKFLAPLELAEKTPARTVCQPCHFLGSMDPTGWISTNKSNMIADHQFGYSMPINELSLSLATCQPSIISVTNIPDQCSEISCSGVTHHYLHKMGLGSEQTSSNNSKVLSAGFDSSIPVHFSNLLSGSRYFRVAQEILAEVTSYSFENLDQLSYPPSWIGSGTKISFPLNCNAERGFSVMESDEFPFTTRDSRSEVQIKPIPRRREVEAMKAQLMALLQVVDDRYNQCLDEIHTVISAFHAATELDPKLHARFALQTISVLYKKLRERISNQILESGGYLNSECVRENERSFESSFIQKQWALQQLRRKEPQSWRPQRGLPERSVSVLRAWMFQNFLHPYPRDAEKHLLAIRSGLTRNQVSNWFINARVRLWKPMIEEMCSEINNRKGQRSDEGADGNCRRHISIDDQRIRMREG</sequence>
<dbReference type="CDD" id="cd00086">
    <property type="entry name" value="homeodomain"/>
    <property type="match status" value="1"/>
</dbReference>
<evidence type="ECO:0000313" key="11">
    <source>
        <dbReference type="Proteomes" id="UP000655225"/>
    </source>
</evidence>
<dbReference type="Proteomes" id="UP000655225">
    <property type="component" value="Unassembled WGS sequence"/>
</dbReference>
<dbReference type="GO" id="GO:0005634">
    <property type="term" value="C:nucleus"/>
    <property type="evidence" value="ECO:0007669"/>
    <property type="project" value="UniProtKB-SubCell"/>
</dbReference>
<evidence type="ECO:0000256" key="7">
    <source>
        <dbReference type="ARBA" id="ARBA00023242"/>
    </source>
</evidence>
<feature type="DNA-binding region" description="Homeobox" evidence="8">
    <location>
        <begin position="509"/>
        <end position="571"/>
    </location>
</feature>
<dbReference type="GO" id="GO:0003677">
    <property type="term" value="F:DNA binding"/>
    <property type="evidence" value="ECO:0007669"/>
    <property type="project" value="UniProtKB-UniRule"/>
</dbReference>
<keyword evidence="5 8" id="KW-0371">Homeobox</keyword>
<dbReference type="SMART" id="SM00574">
    <property type="entry name" value="POX"/>
    <property type="match status" value="1"/>
</dbReference>
<dbReference type="PANTHER" id="PTHR11850">
    <property type="entry name" value="HOMEOBOX PROTEIN TRANSCRIPTION FACTORS"/>
    <property type="match status" value="1"/>
</dbReference>
<dbReference type="SMART" id="SM00389">
    <property type="entry name" value="HOX"/>
    <property type="match status" value="1"/>
</dbReference>
<evidence type="ECO:0000256" key="6">
    <source>
        <dbReference type="ARBA" id="ARBA00023163"/>
    </source>
</evidence>
<evidence type="ECO:0000256" key="1">
    <source>
        <dbReference type="ARBA" id="ARBA00004123"/>
    </source>
</evidence>
<dbReference type="Gene3D" id="1.10.10.60">
    <property type="entry name" value="Homeodomain-like"/>
    <property type="match status" value="1"/>
</dbReference>
<feature type="domain" description="Homeobox" evidence="9">
    <location>
        <begin position="507"/>
        <end position="570"/>
    </location>
</feature>
<evidence type="ECO:0000256" key="4">
    <source>
        <dbReference type="ARBA" id="ARBA00023125"/>
    </source>
</evidence>
<evidence type="ECO:0000256" key="2">
    <source>
        <dbReference type="ARBA" id="ARBA00006454"/>
    </source>
</evidence>
<keyword evidence="6" id="KW-0804">Transcription</keyword>
<gene>
    <name evidence="10" type="ORF">HHK36_021743</name>
</gene>
<keyword evidence="4 8" id="KW-0238">DNA-binding</keyword>
<dbReference type="OMA" id="KEHQIWR"/>
<dbReference type="EMBL" id="JABCRI010000015">
    <property type="protein sequence ID" value="KAF8393499.1"/>
    <property type="molecule type" value="Genomic_DNA"/>
</dbReference>
<dbReference type="InterPro" id="IPR009057">
    <property type="entry name" value="Homeodomain-like_sf"/>
</dbReference>
<protein>
    <recommendedName>
        <fullName evidence="9">Homeobox domain-containing protein</fullName>
    </recommendedName>
</protein>
<organism evidence="10 11">
    <name type="scientific">Tetracentron sinense</name>
    <name type="common">Spur-leaf</name>
    <dbReference type="NCBI Taxonomy" id="13715"/>
    <lineage>
        <taxon>Eukaryota</taxon>
        <taxon>Viridiplantae</taxon>
        <taxon>Streptophyta</taxon>
        <taxon>Embryophyta</taxon>
        <taxon>Tracheophyta</taxon>
        <taxon>Spermatophyta</taxon>
        <taxon>Magnoliopsida</taxon>
        <taxon>Trochodendrales</taxon>
        <taxon>Trochodendraceae</taxon>
        <taxon>Tetracentron</taxon>
    </lineage>
</organism>
<reference evidence="10 11" key="1">
    <citation type="submission" date="2020-04" db="EMBL/GenBank/DDBJ databases">
        <title>Plant Genome Project.</title>
        <authorList>
            <person name="Zhang R.-G."/>
        </authorList>
    </citation>
    <scope>NUCLEOTIDE SEQUENCE [LARGE SCALE GENOMIC DNA]</scope>
    <source>
        <strain evidence="10">YNK0</strain>
        <tissue evidence="10">Leaf</tissue>
    </source>
</reference>
<proteinExistence type="inferred from homology"/>
<evidence type="ECO:0000313" key="10">
    <source>
        <dbReference type="EMBL" id="KAF8393499.1"/>
    </source>
</evidence>
<name>A0A835DAX6_TETSI</name>
<dbReference type="InterPro" id="IPR008422">
    <property type="entry name" value="KN_HD"/>
</dbReference>
<keyword evidence="3" id="KW-0805">Transcription regulation</keyword>
<evidence type="ECO:0000256" key="8">
    <source>
        <dbReference type="PROSITE-ProRule" id="PRU00108"/>
    </source>
</evidence>
<dbReference type="Pfam" id="PF05920">
    <property type="entry name" value="Homeobox_KN"/>
    <property type="match status" value="1"/>
</dbReference>
<dbReference type="SUPFAM" id="SSF46689">
    <property type="entry name" value="Homeodomain-like"/>
    <property type="match status" value="1"/>
</dbReference>
<dbReference type="PROSITE" id="PS50071">
    <property type="entry name" value="HOMEOBOX_2"/>
    <property type="match status" value="1"/>
</dbReference>
<evidence type="ECO:0000259" key="9">
    <source>
        <dbReference type="PROSITE" id="PS50071"/>
    </source>
</evidence>
<keyword evidence="7 8" id="KW-0539">Nucleus</keyword>
<evidence type="ECO:0000256" key="3">
    <source>
        <dbReference type="ARBA" id="ARBA00023015"/>
    </source>
</evidence>
<comment type="caution">
    <text evidence="10">The sequence shown here is derived from an EMBL/GenBank/DDBJ whole genome shotgun (WGS) entry which is preliminary data.</text>
</comment>
<keyword evidence="11" id="KW-1185">Reference proteome</keyword>
<dbReference type="AlphaFoldDB" id="A0A835DAX6"/>
<dbReference type="GO" id="GO:0006355">
    <property type="term" value="P:regulation of DNA-templated transcription"/>
    <property type="evidence" value="ECO:0007669"/>
    <property type="project" value="InterPro"/>
</dbReference>
<dbReference type="InterPro" id="IPR006563">
    <property type="entry name" value="POX_dom"/>
</dbReference>
<accession>A0A835DAX6</accession>
<dbReference type="Pfam" id="PF07526">
    <property type="entry name" value="POX"/>
    <property type="match status" value="1"/>
</dbReference>